<dbReference type="EMBL" id="BQKB01000059">
    <property type="protein sequence ID" value="GJM54028.1"/>
    <property type="molecule type" value="Genomic_DNA"/>
</dbReference>
<evidence type="ECO:0000313" key="7">
    <source>
        <dbReference type="Proteomes" id="UP001207736"/>
    </source>
</evidence>
<dbReference type="InterPro" id="IPR011095">
    <property type="entry name" value="Dala_Dala_lig_C"/>
</dbReference>
<dbReference type="Proteomes" id="UP001208692">
    <property type="component" value="Unassembled WGS sequence"/>
</dbReference>
<comment type="similarity">
    <text evidence="1">Belongs to the D-alanine--D-alanine ligase family.</text>
</comment>
<evidence type="ECO:0000313" key="6">
    <source>
        <dbReference type="EMBL" id="GJM54028.1"/>
    </source>
</evidence>
<dbReference type="Pfam" id="PF07478">
    <property type="entry name" value="Dala_Dala_lig_C"/>
    <property type="match status" value="1"/>
</dbReference>
<dbReference type="Proteomes" id="UP001207736">
    <property type="component" value="Unassembled WGS sequence"/>
</dbReference>
<organism evidence="5 7">
    <name type="scientific">Capnocytophaga catalasegens</name>
    <dbReference type="NCBI Taxonomy" id="1004260"/>
    <lineage>
        <taxon>Bacteria</taxon>
        <taxon>Pseudomonadati</taxon>
        <taxon>Bacteroidota</taxon>
        <taxon>Flavobacteriia</taxon>
        <taxon>Flavobacteriales</taxon>
        <taxon>Flavobacteriaceae</taxon>
        <taxon>Capnocytophaga</taxon>
    </lineage>
</organism>
<name>A0AAV5ARE2_9FLAO</name>
<keyword evidence="2 5" id="KW-0436">Ligase</keyword>
<dbReference type="InterPro" id="IPR011761">
    <property type="entry name" value="ATP-grasp"/>
</dbReference>
<gene>
    <name evidence="5" type="primary">ddl_1</name>
    <name evidence="6" type="synonym">ddl_2</name>
    <name evidence="5" type="ORF">RCZ15_08310</name>
    <name evidence="6" type="ORF">RCZ16_23440</name>
</gene>
<dbReference type="Gene3D" id="3.30.470.20">
    <property type="entry name" value="ATP-grasp fold, B domain"/>
    <property type="match status" value="1"/>
</dbReference>
<dbReference type="PANTHER" id="PTHR23132">
    <property type="entry name" value="D-ALANINE--D-ALANINE LIGASE"/>
    <property type="match status" value="1"/>
</dbReference>
<dbReference type="PROSITE" id="PS50975">
    <property type="entry name" value="ATP_GRASP"/>
    <property type="match status" value="1"/>
</dbReference>
<dbReference type="GO" id="GO:0008716">
    <property type="term" value="F:D-alanine-D-alanine ligase activity"/>
    <property type="evidence" value="ECO:0007669"/>
    <property type="project" value="InterPro"/>
</dbReference>
<dbReference type="RefSeq" id="WP_264846535.1">
    <property type="nucleotide sequence ID" value="NZ_BPMA01000022.1"/>
</dbReference>
<evidence type="ECO:0000313" key="5">
    <source>
        <dbReference type="EMBL" id="GJM49856.1"/>
    </source>
</evidence>
<dbReference type="EMBL" id="BQKA01000014">
    <property type="protein sequence ID" value="GJM49856.1"/>
    <property type="molecule type" value="Genomic_DNA"/>
</dbReference>
<dbReference type="AlphaFoldDB" id="A0AAV5ARE2"/>
<evidence type="ECO:0000259" key="4">
    <source>
        <dbReference type="PROSITE" id="PS50975"/>
    </source>
</evidence>
<keyword evidence="3" id="KW-0067">ATP-binding</keyword>
<keyword evidence="3" id="KW-0547">Nucleotide-binding</keyword>
<dbReference type="GO" id="GO:0005524">
    <property type="term" value="F:ATP binding"/>
    <property type="evidence" value="ECO:0007669"/>
    <property type="project" value="UniProtKB-UniRule"/>
</dbReference>
<accession>A0AAV5ARE2</accession>
<sequence length="289" mass="33512">MKTWIVTTKQEEFRLFNKTHHNDLKSVIDFDVIFVDKLECLKKIQKGDTAFIRTKNNVIIDYLYTLDINIIGEKSETIKYDDNKEALKEILRRYNILVPQSFTYTQVKDNGITYFVKPLSLGDSIGVDKNSICKNKTEVFSKLIELKEKYHSCCNLIEEYIDGEDVSIAVIKNHEKVYAYGMKINADTNILDFQTKLGRNAIYTPFNESKTIQTAIKVFDVIKANSYARIDFRIDAKGNAYVLEINLCAGLGKKDGYLYKCFELNSNISYKEMIHLILKTNRQNKQNKQ</sequence>
<dbReference type="SUPFAM" id="SSF56059">
    <property type="entry name" value="Glutathione synthetase ATP-binding domain-like"/>
    <property type="match status" value="1"/>
</dbReference>
<dbReference type="GO" id="GO:0046872">
    <property type="term" value="F:metal ion binding"/>
    <property type="evidence" value="ECO:0007669"/>
    <property type="project" value="InterPro"/>
</dbReference>
<evidence type="ECO:0000256" key="2">
    <source>
        <dbReference type="ARBA" id="ARBA00022598"/>
    </source>
</evidence>
<keyword evidence="8" id="KW-1185">Reference proteome</keyword>
<dbReference type="Gene3D" id="3.30.1490.20">
    <property type="entry name" value="ATP-grasp fold, A domain"/>
    <property type="match status" value="1"/>
</dbReference>
<evidence type="ECO:0000256" key="1">
    <source>
        <dbReference type="ARBA" id="ARBA00010871"/>
    </source>
</evidence>
<evidence type="ECO:0000256" key="3">
    <source>
        <dbReference type="PROSITE-ProRule" id="PRU00409"/>
    </source>
</evidence>
<reference evidence="5 8" key="1">
    <citation type="submission" date="2021-11" db="EMBL/GenBank/DDBJ databases">
        <title>Draft genome sequence of Capnocytophaga sp. strain KC07075 isolated from cat oral cavity.</title>
        <authorList>
            <person name="Suzuki M."/>
            <person name="Imaoka K."/>
            <person name="Kimura M."/>
            <person name="Morikawa S."/>
            <person name="Maeda K."/>
        </authorList>
    </citation>
    <scope>NUCLEOTIDE SEQUENCE</scope>
    <source>
        <strain evidence="5">KC07075</strain>
        <strain evidence="6 8">KC07079</strain>
    </source>
</reference>
<feature type="domain" description="ATP-grasp" evidence="4">
    <location>
        <begin position="88"/>
        <end position="279"/>
    </location>
</feature>
<dbReference type="PANTHER" id="PTHR23132:SF23">
    <property type="entry name" value="D-ALANINE--D-ALANINE LIGASE B"/>
    <property type="match status" value="1"/>
</dbReference>
<evidence type="ECO:0000313" key="8">
    <source>
        <dbReference type="Proteomes" id="UP001208692"/>
    </source>
</evidence>
<proteinExistence type="inferred from homology"/>
<dbReference type="InterPro" id="IPR013815">
    <property type="entry name" value="ATP_grasp_subdomain_1"/>
</dbReference>
<protein>
    <submittedName>
        <fullName evidence="5">D-alanine--D-alanine ligase</fullName>
    </submittedName>
</protein>
<comment type="caution">
    <text evidence="5">The sequence shown here is derived from an EMBL/GenBank/DDBJ whole genome shotgun (WGS) entry which is preliminary data.</text>
</comment>